<keyword evidence="1" id="KW-0472">Membrane</keyword>
<sequence length="82" mass="8313">MIRRRLVEFLAAAASCGALLGLIATIRRGYHAAPAVVASLLAALLALAAALAVHARKEAAGALVAVAGAFRALVGRVRRALT</sequence>
<accession>A0ABU1DLI9</accession>
<comment type="caution">
    <text evidence="2">The sequence shown here is derived from an EMBL/GenBank/DDBJ whole genome shotgun (WGS) entry which is preliminary data.</text>
</comment>
<evidence type="ECO:0000313" key="3">
    <source>
        <dbReference type="Proteomes" id="UP001181622"/>
    </source>
</evidence>
<gene>
    <name evidence="2" type="ORF">IHQ68_19830</name>
</gene>
<reference evidence="2" key="1">
    <citation type="submission" date="2020-10" db="EMBL/GenBank/DDBJ databases">
        <authorList>
            <person name="Abbas A."/>
            <person name="Razzaq R."/>
            <person name="Waqas M."/>
            <person name="Abbas N."/>
            <person name="Nielsen T.K."/>
            <person name="Hansen L.H."/>
            <person name="Hussain S."/>
            <person name="Shahid M."/>
        </authorList>
    </citation>
    <scope>NUCLEOTIDE SEQUENCE</scope>
    <source>
        <strain evidence="2">S14</strain>
    </source>
</reference>
<feature type="transmembrane region" description="Helical" evidence="1">
    <location>
        <begin position="7"/>
        <end position="26"/>
    </location>
</feature>
<organism evidence="2 3">
    <name type="scientific">Chelatococcus sambhunathii</name>
    <dbReference type="NCBI Taxonomy" id="363953"/>
    <lineage>
        <taxon>Bacteria</taxon>
        <taxon>Pseudomonadati</taxon>
        <taxon>Pseudomonadota</taxon>
        <taxon>Alphaproteobacteria</taxon>
        <taxon>Hyphomicrobiales</taxon>
        <taxon>Chelatococcaceae</taxon>
        <taxon>Chelatococcus</taxon>
    </lineage>
</organism>
<dbReference type="RefSeq" id="WP_309394995.1">
    <property type="nucleotide sequence ID" value="NZ_JADBEO010000087.1"/>
</dbReference>
<dbReference type="Proteomes" id="UP001181622">
    <property type="component" value="Unassembled WGS sequence"/>
</dbReference>
<keyword evidence="1" id="KW-0812">Transmembrane</keyword>
<keyword evidence="1" id="KW-1133">Transmembrane helix</keyword>
<keyword evidence="3" id="KW-1185">Reference proteome</keyword>
<name>A0ABU1DLI9_9HYPH</name>
<evidence type="ECO:0000313" key="2">
    <source>
        <dbReference type="EMBL" id="MDR4308878.1"/>
    </source>
</evidence>
<evidence type="ECO:0000256" key="1">
    <source>
        <dbReference type="SAM" id="Phobius"/>
    </source>
</evidence>
<dbReference type="EMBL" id="JADBEO010000087">
    <property type="protein sequence ID" value="MDR4308878.1"/>
    <property type="molecule type" value="Genomic_DNA"/>
</dbReference>
<protein>
    <submittedName>
        <fullName evidence="2">Uncharacterized protein</fullName>
    </submittedName>
</protein>
<proteinExistence type="predicted"/>
<feature type="transmembrane region" description="Helical" evidence="1">
    <location>
        <begin position="32"/>
        <end position="53"/>
    </location>
</feature>